<evidence type="ECO:0000256" key="1">
    <source>
        <dbReference type="SAM" id="MobiDB-lite"/>
    </source>
</evidence>
<gene>
    <name evidence="3" type="ORF">CC80DRAFT_375639</name>
</gene>
<feature type="non-terminal residue" evidence="3">
    <location>
        <position position="1"/>
    </location>
</feature>
<dbReference type="OrthoDB" id="4775599at2759"/>
<dbReference type="AlphaFoldDB" id="A0A6A5TWE3"/>
<dbReference type="EMBL" id="ML976990">
    <property type="protein sequence ID" value="KAF1957203.1"/>
    <property type="molecule type" value="Genomic_DNA"/>
</dbReference>
<feature type="transmembrane region" description="Helical" evidence="2">
    <location>
        <begin position="6"/>
        <end position="24"/>
    </location>
</feature>
<protein>
    <submittedName>
        <fullName evidence="3">Uncharacterized protein</fullName>
    </submittedName>
</protein>
<accession>A0A6A5TWE3</accession>
<dbReference type="Proteomes" id="UP000800035">
    <property type="component" value="Unassembled WGS sequence"/>
</dbReference>
<keyword evidence="2" id="KW-0472">Membrane</keyword>
<keyword evidence="2" id="KW-0812">Transmembrane</keyword>
<keyword evidence="2" id="KW-1133">Transmembrane helix</keyword>
<keyword evidence="4" id="KW-1185">Reference proteome</keyword>
<feature type="region of interest" description="Disordered" evidence="1">
    <location>
        <begin position="73"/>
        <end position="92"/>
    </location>
</feature>
<feature type="non-terminal residue" evidence="3">
    <location>
        <position position="124"/>
    </location>
</feature>
<name>A0A6A5TWE3_9PLEO</name>
<reference evidence="3" key="1">
    <citation type="journal article" date="2020" name="Stud. Mycol.">
        <title>101 Dothideomycetes genomes: a test case for predicting lifestyles and emergence of pathogens.</title>
        <authorList>
            <person name="Haridas S."/>
            <person name="Albert R."/>
            <person name="Binder M."/>
            <person name="Bloem J."/>
            <person name="Labutti K."/>
            <person name="Salamov A."/>
            <person name="Andreopoulos B."/>
            <person name="Baker S."/>
            <person name="Barry K."/>
            <person name="Bills G."/>
            <person name="Bluhm B."/>
            <person name="Cannon C."/>
            <person name="Castanera R."/>
            <person name="Culley D."/>
            <person name="Daum C."/>
            <person name="Ezra D."/>
            <person name="Gonzalez J."/>
            <person name="Henrissat B."/>
            <person name="Kuo A."/>
            <person name="Liang C."/>
            <person name="Lipzen A."/>
            <person name="Lutzoni F."/>
            <person name="Magnuson J."/>
            <person name="Mondo S."/>
            <person name="Nolan M."/>
            <person name="Ohm R."/>
            <person name="Pangilinan J."/>
            <person name="Park H.-J."/>
            <person name="Ramirez L."/>
            <person name="Alfaro M."/>
            <person name="Sun H."/>
            <person name="Tritt A."/>
            <person name="Yoshinaga Y."/>
            <person name="Zwiers L.-H."/>
            <person name="Turgeon B."/>
            <person name="Goodwin S."/>
            <person name="Spatafora J."/>
            <person name="Crous P."/>
            <person name="Grigoriev I."/>
        </authorList>
    </citation>
    <scope>NUCLEOTIDE SEQUENCE</scope>
    <source>
        <strain evidence="3">CBS 675.92</strain>
    </source>
</reference>
<evidence type="ECO:0000313" key="4">
    <source>
        <dbReference type="Proteomes" id="UP000800035"/>
    </source>
</evidence>
<evidence type="ECO:0000256" key="2">
    <source>
        <dbReference type="SAM" id="Phobius"/>
    </source>
</evidence>
<evidence type="ECO:0000313" key="3">
    <source>
        <dbReference type="EMBL" id="KAF1957203.1"/>
    </source>
</evidence>
<proteinExistence type="predicted"/>
<organism evidence="3 4">
    <name type="scientific">Byssothecium circinans</name>
    <dbReference type="NCBI Taxonomy" id="147558"/>
    <lineage>
        <taxon>Eukaryota</taxon>
        <taxon>Fungi</taxon>
        <taxon>Dikarya</taxon>
        <taxon>Ascomycota</taxon>
        <taxon>Pezizomycotina</taxon>
        <taxon>Dothideomycetes</taxon>
        <taxon>Pleosporomycetidae</taxon>
        <taxon>Pleosporales</taxon>
        <taxon>Massarineae</taxon>
        <taxon>Massarinaceae</taxon>
        <taxon>Byssothecium</taxon>
    </lineage>
</organism>
<sequence length="124" mass="14428">IINYYFLFLALFGILVAVFLWWVHKRRKRRKEAMRLSGQNALARDMDGWINTRRWLHGTQRHNQTAAFVRREGLDERGEAPPPYQPKSEGTISVVPERGGVEGLAIPLRSLSREDIEQARPPEY</sequence>